<evidence type="ECO:0000256" key="6">
    <source>
        <dbReference type="SAM" id="SignalP"/>
    </source>
</evidence>
<dbReference type="InterPro" id="IPR036182">
    <property type="entry name" value="PCuAC_sf"/>
</dbReference>
<dbReference type="PANTHER" id="PTHR36302">
    <property type="entry name" value="BLR7088 PROTEIN"/>
    <property type="match status" value="1"/>
</dbReference>
<name>A0A212RWX2_9PROT</name>
<dbReference type="GO" id="GO:0042597">
    <property type="term" value="C:periplasmic space"/>
    <property type="evidence" value="ECO:0007669"/>
    <property type="project" value="UniProtKB-SubCell"/>
</dbReference>
<feature type="signal peptide" evidence="6">
    <location>
        <begin position="1"/>
        <end position="25"/>
    </location>
</feature>
<dbReference type="Pfam" id="PF04234">
    <property type="entry name" value="CopC"/>
    <property type="match status" value="1"/>
</dbReference>
<proteinExistence type="inferred from homology"/>
<evidence type="ECO:0000313" key="9">
    <source>
        <dbReference type="Proteomes" id="UP000197065"/>
    </source>
</evidence>
<dbReference type="RefSeq" id="WP_165769670.1">
    <property type="nucleotide sequence ID" value="NZ_FYEH01000016.1"/>
</dbReference>
<dbReference type="Pfam" id="PF04314">
    <property type="entry name" value="PCuAC"/>
    <property type="match status" value="1"/>
</dbReference>
<evidence type="ECO:0000313" key="8">
    <source>
        <dbReference type="EMBL" id="SNB77289.1"/>
    </source>
</evidence>
<dbReference type="Gene3D" id="2.60.40.1890">
    <property type="entry name" value="PCu(A)C copper chaperone"/>
    <property type="match status" value="1"/>
</dbReference>
<evidence type="ECO:0000256" key="2">
    <source>
        <dbReference type="ARBA" id="ARBA00010509"/>
    </source>
</evidence>
<protein>
    <submittedName>
        <fullName evidence="8">Copper(I)-binding protein</fullName>
    </submittedName>
</protein>
<dbReference type="SUPFAM" id="SSF110087">
    <property type="entry name" value="DR1885-like metal-binding protein"/>
    <property type="match status" value="1"/>
</dbReference>
<sequence>MAAKPNHLRHALPLLAFLLPATAQAHAHLQSATPADGATVQAAPEDIVLQFSEGIEPALSRVSITGPDGKAVATTIKVDAGDPSRLHIVPAQPLQAGGQTLAWRLVSADTHRVQGSLRFEIAGGPAAKVGKISILEPHALATAPHQPTGAAYMTIVNDGETPDRLIAVATNVAKSASLHRSAADDAGVMTMGPLEDGLEIPAHGRAELAPGGVHVMLEGLAAGLKAGQVLTIELTFAQAGRTTLLVPVQALGGGRSAMQSGMPTQPGTP</sequence>
<evidence type="ECO:0000256" key="1">
    <source>
        <dbReference type="ARBA" id="ARBA00004418"/>
    </source>
</evidence>
<keyword evidence="4" id="KW-0574">Periplasm</keyword>
<feature type="domain" description="CopC" evidence="7">
    <location>
        <begin position="26"/>
        <end position="121"/>
    </location>
</feature>
<dbReference type="SUPFAM" id="SSF81296">
    <property type="entry name" value="E set domains"/>
    <property type="match status" value="1"/>
</dbReference>
<dbReference type="InterPro" id="IPR014756">
    <property type="entry name" value="Ig_E-set"/>
</dbReference>
<dbReference type="InterPro" id="IPR058248">
    <property type="entry name" value="Lxx211020-like"/>
</dbReference>
<evidence type="ECO:0000256" key="3">
    <source>
        <dbReference type="ARBA" id="ARBA00022729"/>
    </source>
</evidence>
<dbReference type="PANTHER" id="PTHR36302:SF1">
    <property type="entry name" value="COPPER CHAPERONE PCU(A)C"/>
    <property type="match status" value="1"/>
</dbReference>
<keyword evidence="3 6" id="KW-0732">Signal</keyword>
<dbReference type="Proteomes" id="UP000197065">
    <property type="component" value="Unassembled WGS sequence"/>
</dbReference>
<dbReference type="InterPro" id="IPR007410">
    <property type="entry name" value="LpqE-like"/>
</dbReference>
<accession>A0A212RWX2</accession>
<dbReference type="InterPro" id="IPR007348">
    <property type="entry name" value="CopC_dom"/>
</dbReference>
<gene>
    <name evidence="8" type="ORF">SAMN07250955_11655</name>
</gene>
<feature type="chain" id="PRO_5013052789" evidence="6">
    <location>
        <begin position="26"/>
        <end position="269"/>
    </location>
</feature>
<dbReference type="GO" id="GO:0046688">
    <property type="term" value="P:response to copper ion"/>
    <property type="evidence" value="ECO:0007669"/>
    <property type="project" value="InterPro"/>
</dbReference>
<comment type="subcellular location">
    <subcellularLocation>
        <location evidence="1">Periplasm</location>
    </subcellularLocation>
</comment>
<dbReference type="InterPro" id="IPR014755">
    <property type="entry name" value="Cu-Rt/internalin_Ig-like"/>
</dbReference>
<dbReference type="AlphaFoldDB" id="A0A212RWX2"/>
<evidence type="ECO:0000259" key="7">
    <source>
        <dbReference type="Pfam" id="PF04234"/>
    </source>
</evidence>
<keyword evidence="5" id="KW-0186">Copper</keyword>
<dbReference type="NCBIfam" id="NF033814">
    <property type="entry name" value="copper_CopC"/>
    <property type="match status" value="1"/>
</dbReference>
<dbReference type="GO" id="GO:0005507">
    <property type="term" value="F:copper ion binding"/>
    <property type="evidence" value="ECO:0007669"/>
    <property type="project" value="InterPro"/>
</dbReference>
<evidence type="ECO:0000256" key="5">
    <source>
        <dbReference type="ARBA" id="ARBA00023008"/>
    </source>
</evidence>
<dbReference type="InterPro" id="IPR047685">
    <property type="entry name" value="CopC-like"/>
</dbReference>
<dbReference type="Gene3D" id="2.60.40.1220">
    <property type="match status" value="1"/>
</dbReference>
<comment type="similarity">
    <text evidence="2">Belongs to the CopC family.</text>
</comment>
<dbReference type="EMBL" id="FYEH01000016">
    <property type="protein sequence ID" value="SNB77289.1"/>
    <property type="molecule type" value="Genomic_DNA"/>
</dbReference>
<evidence type="ECO:0000256" key="4">
    <source>
        <dbReference type="ARBA" id="ARBA00022764"/>
    </source>
</evidence>
<keyword evidence="9" id="KW-1185">Reference proteome</keyword>
<organism evidence="8 9">
    <name type="scientific">Arboricoccus pini</name>
    <dbReference type="NCBI Taxonomy" id="1963835"/>
    <lineage>
        <taxon>Bacteria</taxon>
        <taxon>Pseudomonadati</taxon>
        <taxon>Pseudomonadota</taxon>
        <taxon>Alphaproteobacteria</taxon>
        <taxon>Geminicoccales</taxon>
        <taxon>Geminicoccaceae</taxon>
        <taxon>Arboricoccus</taxon>
    </lineage>
</organism>
<reference evidence="8 9" key="1">
    <citation type="submission" date="2017-06" db="EMBL/GenBank/DDBJ databases">
        <authorList>
            <person name="Kim H.J."/>
            <person name="Triplett B.A."/>
        </authorList>
    </citation>
    <scope>NUCLEOTIDE SEQUENCE [LARGE SCALE GENOMIC DNA]</scope>
    <source>
        <strain evidence="8 9">B29T1</strain>
    </source>
</reference>